<name>A0ACB9UZ99_9CETA</name>
<proteinExistence type="predicted"/>
<evidence type="ECO:0000313" key="1">
    <source>
        <dbReference type="EMBL" id="KAI4582807.1"/>
    </source>
</evidence>
<dbReference type="EMBL" id="CM043032">
    <property type="protein sequence ID" value="KAI4582807.1"/>
    <property type="molecule type" value="Genomic_DNA"/>
</dbReference>
<accession>A0ACB9UZ99</accession>
<gene>
    <name evidence="1" type="ORF">MJG53_008020</name>
</gene>
<organism evidence="1 2">
    <name type="scientific">Ovis ammon polii x Ovis aries</name>
    <dbReference type="NCBI Taxonomy" id="2918886"/>
    <lineage>
        <taxon>Eukaryota</taxon>
        <taxon>Metazoa</taxon>
        <taxon>Chordata</taxon>
        <taxon>Craniata</taxon>
        <taxon>Vertebrata</taxon>
        <taxon>Euteleostomi</taxon>
        <taxon>Mammalia</taxon>
        <taxon>Eutheria</taxon>
        <taxon>Laurasiatheria</taxon>
        <taxon>Artiodactyla</taxon>
        <taxon>Ruminantia</taxon>
        <taxon>Pecora</taxon>
        <taxon>Bovidae</taxon>
        <taxon>Caprinae</taxon>
        <taxon>Ovis</taxon>
    </lineage>
</organism>
<keyword evidence="2" id="KW-1185">Reference proteome</keyword>
<comment type="caution">
    <text evidence="1">The sequence shown here is derived from an EMBL/GenBank/DDBJ whole genome shotgun (WGS) entry which is preliminary data.</text>
</comment>
<dbReference type="Proteomes" id="UP001057279">
    <property type="component" value="Linkage Group LG07"/>
</dbReference>
<protein>
    <submittedName>
        <fullName evidence="1">Uncharacterized protein</fullName>
    </submittedName>
</protein>
<sequence>MGFVALWHMDQGLKPMSPALTEFKQQLTELNCSRLVAKGICRTCVTEGHLFWIPCASNSDVNSVGGPLELSSEPSPALQMRPERSRAGSCSSQHTQGQKGPSTEEVPPTHAECVVVSEQRLNISVFDSEKGNWKSLHDYPRFTDTPKSQERKPENGRGKAGSGAEMELEGMAGEGSSAGAKVTYGPVCRGGLSRPETDFITSLGPPKANSQQPTRSCCALSHIRNS</sequence>
<reference evidence="1" key="1">
    <citation type="submission" date="2022-03" db="EMBL/GenBank/DDBJ databases">
        <title>Genomic analyses of argali, domestic sheep and their hybrids provide insights into chromosomal evolution, heterosis and genetic basis of agronomic traits.</title>
        <authorList>
            <person name="Li M."/>
        </authorList>
    </citation>
    <scope>NUCLEOTIDE SEQUENCE</scope>
    <source>
        <strain evidence="1">F1 hybrid</strain>
    </source>
</reference>
<evidence type="ECO:0000313" key="2">
    <source>
        <dbReference type="Proteomes" id="UP001057279"/>
    </source>
</evidence>